<dbReference type="InterPro" id="IPR051465">
    <property type="entry name" value="Cell_Envelope_Struct_Comp"/>
</dbReference>
<feature type="domain" description="SLH" evidence="3">
    <location>
        <begin position="83"/>
        <end position="150"/>
    </location>
</feature>
<feature type="domain" description="SLH" evidence="3">
    <location>
        <begin position="22"/>
        <end position="82"/>
    </location>
</feature>
<dbReference type="PANTHER" id="PTHR43308">
    <property type="entry name" value="OUTER MEMBRANE PROTEIN ALPHA-RELATED"/>
    <property type="match status" value="1"/>
</dbReference>
<evidence type="ECO:0000256" key="2">
    <source>
        <dbReference type="SAM" id="SignalP"/>
    </source>
</evidence>
<feature type="repeat" description="ANK" evidence="1">
    <location>
        <begin position="207"/>
        <end position="239"/>
    </location>
</feature>
<dbReference type="PROSITE" id="PS51272">
    <property type="entry name" value="SLH"/>
    <property type="match status" value="3"/>
</dbReference>
<accession>A0A927RGF6</accession>
<feature type="domain" description="SLH" evidence="3">
    <location>
        <begin position="151"/>
        <end position="209"/>
    </location>
</feature>
<gene>
    <name evidence="4" type="ORF">H4683_003597</name>
</gene>
<evidence type="ECO:0000256" key="1">
    <source>
        <dbReference type="PROSITE-ProRule" id="PRU00023"/>
    </source>
</evidence>
<evidence type="ECO:0000313" key="4">
    <source>
        <dbReference type="EMBL" id="MBE1556472.1"/>
    </source>
</evidence>
<feature type="repeat" description="ANK" evidence="1">
    <location>
        <begin position="273"/>
        <end position="306"/>
    </location>
</feature>
<dbReference type="SUPFAM" id="SSF48403">
    <property type="entry name" value="Ankyrin repeat"/>
    <property type="match status" value="1"/>
</dbReference>
<comment type="caution">
    <text evidence="4">The sequence shown here is derived from an EMBL/GenBank/DDBJ whole genome shotgun (WGS) entry which is preliminary data.</text>
</comment>
<dbReference type="InterPro" id="IPR001119">
    <property type="entry name" value="SLH_dom"/>
</dbReference>
<dbReference type="Pfam" id="PF00395">
    <property type="entry name" value="SLH"/>
    <property type="match status" value="3"/>
</dbReference>
<keyword evidence="1" id="KW-0040">ANK repeat</keyword>
<dbReference type="EMBL" id="JADBEL010000027">
    <property type="protein sequence ID" value="MBE1556472.1"/>
    <property type="molecule type" value="Genomic_DNA"/>
</dbReference>
<dbReference type="AlphaFoldDB" id="A0A927RGF6"/>
<dbReference type="Proteomes" id="UP000658225">
    <property type="component" value="Unassembled WGS sequence"/>
</dbReference>
<dbReference type="InterPro" id="IPR036770">
    <property type="entry name" value="Ankyrin_rpt-contain_sf"/>
</dbReference>
<name>A0A927RGF6_9BACL</name>
<dbReference type="RefSeq" id="WP_192600111.1">
    <property type="nucleotide sequence ID" value="NZ_JADBEL010000027.1"/>
</dbReference>
<evidence type="ECO:0000259" key="3">
    <source>
        <dbReference type="PROSITE" id="PS51272"/>
    </source>
</evidence>
<dbReference type="PROSITE" id="PS50088">
    <property type="entry name" value="ANK_REPEAT"/>
    <property type="match status" value="3"/>
</dbReference>
<dbReference type="PROSITE" id="PS50297">
    <property type="entry name" value="ANK_REP_REGION"/>
    <property type="match status" value="1"/>
</dbReference>
<dbReference type="SMART" id="SM00248">
    <property type="entry name" value="ANK"/>
    <property type="match status" value="4"/>
</dbReference>
<feature type="chain" id="PRO_5036804910" description="SLH domain-containing protein" evidence="2">
    <location>
        <begin position="27"/>
        <end position="339"/>
    </location>
</feature>
<sequence length="339" mass="37544">MLKRCLFMCFTLLLVLAFSSPTQVNAIGFTDVNLYKEEITYLADKGIIQGYPDGTFKPTQNLTRLQAVTMILREKKITEYSAPNPNFTDVKPGSHGYEIIAKAVDLGFISGKTNKDGSKYFDASSPVTRGQMAKILVKGYQLSKKEDVNFTDVVATNSFKDYISVLSTENITKGYSDGSFKPNNNLSRQHFALFMARLLADRAPSQDPNPPLIKATNAGDFEKVKALLKSGVNPNVVDRDGKTALYAATSNVETDIMSLLLEYGADPNIQDNYGYYPLMGAIYPPHNIEMIRMLLEAGANPTIKDNDGHDAFYMAKENGNIPEVIKLLEQFSKIKGEND</sequence>
<dbReference type="InterPro" id="IPR002110">
    <property type="entry name" value="Ankyrin_rpt"/>
</dbReference>
<dbReference type="Gene3D" id="1.25.40.20">
    <property type="entry name" value="Ankyrin repeat-containing domain"/>
    <property type="match status" value="1"/>
</dbReference>
<protein>
    <recommendedName>
        <fullName evidence="3">SLH domain-containing protein</fullName>
    </recommendedName>
</protein>
<reference evidence="4" key="1">
    <citation type="submission" date="2020-10" db="EMBL/GenBank/DDBJ databases">
        <title>Genomic Encyclopedia of Type Strains, Phase IV (KMG-IV): sequencing the most valuable type-strain genomes for metagenomic binning, comparative biology and taxonomic classification.</title>
        <authorList>
            <person name="Goeker M."/>
        </authorList>
    </citation>
    <scope>NUCLEOTIDE SEQUENCE</scope>
    <source>
        <strain evidence="4">DSM 13886</strain>
    </source>
</reference>
<feature type="repeat" description="ANK" evidence="1">
    <location>
        <begin position="240"/>
        <end position="272"/>
    </location>
</feature>
<evidence type="ECO:0000313" key="5">
    <source>
        <dbReference type="Proteomes" id="UP000658225"/>
    </source>
</evidence>
<proteinExistence type="predicted"/>
<dbReference type="Pfam" id="PF12796">
    <property type="entry name" value="Ank_2"/>
    <property type="match status" value="1"/>
</dbReference>
<feature type="signal peptide" evidence="2">
    <location>
        <begin position="1"/>
        <end position="26"/>
    </location>
</feature>
<keyword evidence="2" id="KW-0732">Signal</keyword>
<keyword evidence="5" id="KW-1185">Reference proteome</keyword>
<organism evidence="4 5">
    <name type="scientific">Sporosarcina limicola</name>
    <dbReference type="NCBI Taxonomy" id="34101"/>
    <lineage>
        <taxon>Bacteria</taxon>
        <taxon>Bacillati</taxon>
        <taxon>Bacillota</taxon>
        <taxon>Bacilli</taxon>
        <taxon>Bacillales</taxon>
        <taxon>Caryophanaceae</taxon>
        <taxon>Sporosarcina</taxon>
    </lineage>
</organism>
<dbReference type="PANTHER" id="PTHR43308:SF5">
    <property type="entry name" value="S-LAYER PROTEIN _ PEPTIDOGLYCAN ENDO-BETA-N-ACETYLGLUCOSAMINIDASE"/>
    <property type="match status" value="1"/>
</dbReference>